<accession>A0A844YZ29</accession>
<comment type="caution">
    <text evidence="1">The sequence shown here is derived from an EMBL/GenBank/DDBJ whole genome shotgun (WGS) entry which is preliminary data.</text>
</comment>
<protein>
    <submittedName>
        <fullName evidence="1">Uncharacterized protein</fullName>
    </submittedName>
</protein>
<keyword evidence="2" id="KW-1185">Reference proteome</keyword>
<dbReference type="AlphaFoldDB" id="A0A844YZ29"/>
<dbReference type="EMBL" id="WTYV01000017">
    <property type="protein sequence ID" value="MXO73585.1"/>
    <property type="molecule type" value="Genomic_DNA"/>
</dbReference>
<dbReference type="Proteomes" id="UP000466966">
    <property type="component" value="Unassembled WGS sequence"/>
</dbReference>
<evidence type="ECO:0000313" key="1">
    <source>
        <dbReference type="EMBL" id="MXO73585.1"/>
    </source>
</evidence>
<proteinExistence type="predicted"/>
<evidence type="ECO:0000313" key="2">
    <source>
        <dbReference type="Proteomes" id="UP000466966"/>
    </source>
</evidence>
<dbReference type="RefSeq" id="WP_160773514.1">
    <property type="nucleotide sequence ID" value="NZ_WTYV01000017.1"/>
</dbReference>
<organism evidence="1 2">
    <name type="scientific">Alteraurantiacibacter buctensis</name>
    <dbReference type="NCBI Taxonomy" id="1503981"/>
    <lineage>
        <taxon>Bacteria</taxon>
        <taxon>Pseudomonadati</taxon>
        <taxon>Pseudomonadota</taxon>
        <taxon>Alphaproteobacteria</taxon>
        <taxon>Sphingomonadales</taxon>
        <taxon>Erythrobacteraceae</taxon>
        <taxon>Alteraurantiacibacter</taxon>
    </lineage>
</organism>
<gene>
    <name evidence="1" type="ORF">GRI99_18385</name>
</gene>
<name>A0A844YZ29_9SPHN</name>
<sequence>MSEMGVESCRGTEQQADLAFRAEPQTQIWWNSGRQAGPISTAMLYFIKRKVTGFEQGATVTLWRQSGNCAVDRHAQKAPVGRKYLGLLNATANALTGCQGGFRSTAKEQRELDIRGLEAATPSSSRIASFGSPAIAVGTPFDHAPFGAIK</sequence>
<reference evidence="1 2" key="1">
    <citation type="submission" date="2019-12" db="EMBL/GenBank/DDBJ databases">
        <title>Genomic-based taxomic classification of the family Erythrobacteraceae.</title>
        <authorList>
            <person name="Xu L."/>
        </authorList>
    </citation>
    <scope>NUCLEOTIDE SEQUENCE [LARGE SCALE GENOMIC DNA]</scope>
    <source>
        <strain evidence="1 2">M0322</strain>
    </source>
</reference>